<evidence type="ECO:0000313" key="8">
    <source>
        <dbReference type="EMBL" id="KXU36168.1"/>
    </source>
</evidence>
<feature type="domain" description="EamA" evidence="7">
    <location>
        <begin position="150"/>
        <end position="277"/>
    </location>
</feature>
<comment type="caution">
    <text evidence="8">The sequence shown here is derived from an EMBL/GenBank/DDBJ whole genome shotgun (WGS) entry which is preliminary data.</text>
</comment>
<dbReference type="RefSeq" id="WP_068391953.1">
    <property type="nucleotide sequence ID" value="NZ_LSZO01000187.1"/>
</dbReference>
<evidence type="ECO:0000256" key="6">
    <source>
        <dbReference type="SAM" id="Phobius"/>
    </source>
</evidence>
<comment type="subcellular location">
    <subcellularLocation>
        <location evidence="1">Membrane</location>
        <topology evidence="1">Multi-pass membrane protein</topology>
    </subcellularLocation>
</comment>
<feature type="transmembrane region" description="Helical" evidence="6">
    <location>
        <begin position="74"/>
        <end position="91"/>
    </location>
</feature>
<evidence type="ECO:0000256" key="2">
    <source>
        <dbReference type="ARBA" id="ARBA00007362"/>
    </source>
</evidence>
<feature type="transmembrane region" description="Helical" evidence="6">
    <location>
        <begin position="37"/>
        <end position="62"/>
    </location>
</feature>
<name>A0A139SNN3_9GAMM</name>
<dbReference type="AlphaFoldDB" id="A0A139SNN3"/>
<gene>
    <name evidence="8" type="ORF">AXE65_05475</name>
</gene>
<dbReference type="SUPFAM" id="SSF103481">
    <property type="entry name" value="Multidrug resistance efflux transporter EmrE"/>
    <property type="match status" value="2"/>
</dbReference>
<keyword evidence="3 6" id="KW-0812">Transmembrane</keyword>
<protein>
    <submittedName>
        <fullName evidence="8">Transporter</fullName>
    </submittedName>
</protein>
<feature type="transmembrane region" description="Helical" evidence="6">
    <location>
        <begin position="151"/>
        <end position="168"/>
    </location>
</feature>
<dbReference type="EMBL" id="LSZO01000187">
    <property type="protein sequence ID" value="KXU36168.1"/>
    <property type="molecule type" value="Genomic_DNA"/>
</dbReference>
<accession>A0A139SNN3</accession>
<dbReference type="InterPro" id="IPR000620">
    <property type="entry name" value="EamA_dom"/>
</dbReference>
<dbReference type="PANTHER" id="PTHR32322:SF2">
    <property type="entry name" value="EAMA DOMAIN-CONTAINING PROTEIN"/>
    <property type="match status" value="1"/>
</dbReference>
<evidence type="ECO:0000256" key="3">
    <source>
        <dbReference type="ARBA" id="ARBA00022692"/>
    </source>
</evidence>
<feature type="transmembrane region" description="Helical" evidence="6">
    <location>
        <begin position="265"/>
        <end position="285"/>
    </location>
</feature>
<feature type="transmembrane region" description="Helical" evidence="6">
    <location>
        <begin position="204"/>
        <end position="227"/>
    </location>
</feature>
<dbReference type="GO" id="GO:0016020">
    <property type="term" value="C:membrane"/>
    <property type="evidence" value="ECO:0007669"/>
    <property type="project" value="UniProtKB-SubCell"/>
</dbReference>
<feature type="transmembrane region" description="Helical" evidence="6">
    <location>
        <begin position="180"/>
        <end position="198"/>
    </location>
</feature>
<feature type="transmembrane region" description="Helical" evidence="6">
    <location>
        <begin position="97"/>
        <end position="117"/>
    </location>
</feature>
<reference evidence="8 9" key="1">
    <citation type="submission" date="2016-02" db="EMBL/GenBank/DDBJ databases">
        <authorList>
            <person name="Wen L."/>
            <person name="He K."/>
            <person name="Yang H."/>
        </authorList>
    </citation>
    <scope>NUCLEOTIDE SEQUENCE [LARGE SCALE GENOMIC DNA]</scope>
    <source>
        <strain evidence="8 9">CV58</strain>
    </source>
</reference>
<sequence>MPNHSANNSSASLVLSITLLLVAIMSVYVGATLAKQLFPLIGAQGAVALRLGLGALILCALMRPWRARLAWSNARWLLAYGVSIGGMNLMFYMAIQYIPLGIGVALEFLGPLGLALLYSRRLLDLLWVALAATGVWMLMPHTDAAALEIKGILLALGAGFCWALYIVFGQKSGAQNGQHTVTLGMLVGALMVLPVGLHSAGTDLFALSILPIALGMAVLSAALPFSLEMYAMTRMPTRTFSILMSLEPVFGALIGLLLLHEVLSLTQWLAIATIVAASSGAAATARGSMH</sequence>
<organism evidence="8 9">
    <name type="scientific">Ventosimonas gracilis</name>
    <dbReference type="NCBI Taxonomy" id="1680762"/>
    <lineage>
        <taxon>Bacteria</taxon>
        <taxon>Pseudomonadati</taxon>
        <taxon>Pseudomonadota</taxon>
        <taxon>Gammaproteobacteria</taxon>
        <taxon>Pseudomonadales</taxon>
        <taxon>Ventosimonadaceae</taxon>
        <taxon>Ventosimonas</taxon>
    </lineage>
</organism>
<dbReference type="OrthoDB" id="9815120at2"/>
<evidence type="ECO:0000256" key="5">
    <source>
        <dbReference type="ARBA" id="ARBA00023136"/>
    </source>
</evidence>
<proteinExistence type="inferred from homology"/>
<evidence type="ECO:0000256" key="1">
    <source>
        <dbReference type="ARBA" id="ARBA00004141"/>
    </source>
</evidence>
<feature type="transmembrane region" description="Helical" evidence="6">
    <location>
        <begin position="12"/>
        <end position="31"/>
    </location>
</feature>
<keyword evidence="4 6" id="KW-1133">Transmembrane helix</keyword>
<comment type="similarity">
    <text evidence="2">Belongs to the EamA transporter family.</text>
</comment>
<dbReference type="InterPro" id="IPR050638">
    <property type="entry name" value="AA-Vitamin_Transporters"/>
</dbReference>
<evidence type="ECO:0000259" key="7">
    <source>
        <dbReference type="Pfam" id="PF00892"/>
    </source>
</evidence>
<keyword evidence="9" id="KW-1185">Reference proteome</keyword>
<evidence type="ECO:0000313" key="9">
    <source>
        <dbReference type="Proteomes" id="UP000072660"/>
    </source>
</evidence>
<dbReference type="Pfam" id="PF00892">
    <property type="entry name" value="EamA"/>
    <property type="match status" value="1"/>
</dbReference>
<dbReference type="InterPro" id="IPR037185">
    <property type="entry name" value="EmrE-like"/>
</dbReference>
<keyword evidence="5 6" id="KW-0472">Membrane</keyword>
<feature type="transmembrane region" description="Helical" evidence="6">
    <location>
        <begin position="239"/>
        <end position="259"/>
    </location>
</feature>
<feature type="transmembrane region" description="Helical" evidence="6">
    <location>
        <begin position="122"/>
        <end position="139"/>
    </location>
</feature>
<dbReference type="Proteomes" id="UP000072660">
    <property type="component" value="Unassembled WGS sequence"/>
</dbReference>
<dbReference type="PANTHER" id="PTHR32322">
    <property type="entry name" value="INNER MEMBRANE TRANSPORTER"/>
    <property type="match status" value="1"/>
</dbReference>
<evidence type="ECO:0000256" key="4">
    <source>
        <dbReference type="ARBA" id="ARBA00022989"/>
    </source>
</evidence>